<dbReference type="PANTHER" id="PTHR43441:SF2">
    <property type="entry name" value="FAMILY ACETYLTRANSFERASE, PUTATIVE (AFU_ORTHOLOGUE AFUA_7G00850)-RELATED"/>
    <property type="match status" value="1"/>
</dbReference>
<accession>A0A1R1S9K7</accession>
<gene>
    <name evidence="2" type="ORF">SPAR_34146</name>
</gene>
<dbReference type="InterPro" id="IPR000182">
    <property type="entry name" value="GNAT_dom"/>
</dbReference>
<dbReference type="SUPFAM" id="SSF55729">
    <property type="entry name" value="Acyl-CoA N-acyltransferases (Nat)"/>
    <property type="match status" value="1"/>
</dbReference>
<dbReference type="GO" id="GO:0008999">
    <property type="term" value="F:protein-N-terminal-alanine acetyltransferase activity"/>
    <property type="evidence" value="ECO:0007669"/>
    <property type="project" value="TreeGrafter"/>
</dbReference>
<keyword evidence="3" id="KW-1185">Reference proteome</keyword>
<sequence>MDVIPGHLVRLRPAVRADVRRFREILAHPDVARWWGDPDEQAAEACAPPEDIRSYAIEYEGTVVGIIQSWEEPTPDYRHAGIDIAVHADWHGRGIGADAIHALARHLLDVDGHHRLTIDPATDNERAIRLYRRLGFRPVGVMRQYERRRDGTVRDGLLMDLLAGELVPPRRR</sequence>
<dbReference type="GO" id="GO:1990189">
    <property type="term" value="F:protein N-terminal-serine acetyltransferase activity"/>
    <property type="evidence" value="ECO:0007669"/>
    <property type="project" value="TreeGrafter"/>
</dbReference>
<organism evidence="2 3">
    <name type="scientific">Streptomyces sparsogenes DSM 40356</name>
    <dbReference type="NCBI Taxonomy" id="1331668"/>
    <lineage>
        <taxon>Bacteria</taxon>
        <taxon>Bacillati</taxon>
        <taxon>Actinomycetota</taxon>
        <taxon>Actinomycetes</taxon>
        <taxon>Kitasatosporales</taxon>
        <taxon>Streptomycetaceae</taxon>
        <taxon>Streptomyces</taxon>
    </lineage>
</organism>
<dbReference type="InterPro" id="IPR016181">
    <property type="entry name" value="Acyl_CoA_acyltransferase"/>
</dbReference>
<dbReference type="GO" id="GO:0005737">
    <property type="term" value="C:cytoplasm"/>
    <property type="evidence" value="ECO:0007669"/>
    <property type="project" value="TreeGrafter"/>
</dbReference>
<dbReference type="PANTHER" id="PTHR43441">
    <property type="entry name" value="RIBOSOMAL-PROTEIN-SERINE ACETYLTRANSFERASE"/>
    <property type="match status" value="1"/>
</dbReference>
<dbReference type="AlphaFoldDB" id="A0A1R1S9K7"/>
<proteinExistence type="predicted"/>
<evidence type="ECO:0000313" key="3">
    <source>
        <dbReference type="Proteomes" id="UP000186168"/>
    </source>
</evidence>
<dbReference type="InterPro" id="IPR051908">
    <property type="entry name" value="Ribosomal_N-acetyltransferase"/>
</dbReference>
<dbReference type="EMBL" id="ASQP01000432">
    <property type="protein sequence ID" value="OMI34900.1"/>
    <property type="molecule type" value="Genomic_DNA"/>
</dbReference>
<evidence type="ECO:0000259" key="1">
    <source>
        <dbReference type="PROSITE" id="PS51186"/>
    </source>
</evidence>
<dbReference type="Gene3D" id="3.40.630.30">
    <property type="match status" value="1"/>
</dbReference>
<name>A0A1R1S9K7_9ACTN</name>
<protein>
    <submittedName>
        <fullName evidence="2">Aminoglycoside 6'-N-acetyltransferase</fullName>
    </submittedName>
</protein>
<feature type="domain" description="N-acetyltransferase" evidence="1">
    <location>
        <begin position="9"/>
        <end position="164"/>
    </location>
</feature>
<dbReference type="CDD" id="cd04301">
    <property type="entry name" value="NAT_SF"/>
    <property type="match status" value="1"/>
</dbReference>
<dbReference type="PROSITE" id="PS51186">
    <property type="entry name" value="GNAT"/>
    <property type="match status" value="1"/>
</dbReference>
<comment type="caution">
    <text evidence="2">The sequence shown here is derived from an EMBL/GenBank/DDBJ whole genome shotgun (WGS) entry which is preliminary data.</text>
</comment>
<dbReference type="Proteomes" id="UP000186168">
    <property type="component" value="Unassembled WGS sequence"/>
</dbReference>
<reference evidence="2 3" key="1">
    <citation type="submission" date="2013-05" db="EMBL/GenBank/DDBJ databases">
        <title>Genome sequence of Streptomyces sparsogenes DSM 40356.</title>
        <authorList>
            <person name="Coyne S."/>
            <person name="Seebeck F.P."/>
        </authorList>
    </citation>
    <scope>NUCLEOTIDE SEQUENCE [LARGE SCALE GENOMIC DNA]</scope>
    <source>
        <strain evidence="2 3">DSM 40356</strain>
    </source>
</reference>
<dbReference type="Pfam" id="PF00583">
    <property type="entry name" value="Acetyltransf_1"/>
    <property type="match status" value="1"/>
</dbReference>
<keyword evidence="2" id="KW-0808">Transferase</keyword>
<evidence type="ECO:0000313" key="2">
    <source>
        <dbReference type="EMBL" id="OMI34900.1"/>
    </source>
</evidence>